<gene>
    <name evidence="10" type="ORF">BB560_005443</name>
</gene>
<evidence type="ECO:0000256" key="5">
    <source>
        <dbReference type="ARBA" id="ARBA00022777"/>
    </source>
</evidence>
<feature type="compositionally biased region" description="Polar residues" evidence="8">
    <location>
        <begin position="92"/>
        <end position="104"/>
    </location>
</feature>
<feature type="binding site" evidence="7">
    <location>
        <position position="1547"/>
    </location>
    <ligand>
        <name>ATP</name>
        <dbReference type="ChEBI" id="CHEBI:30616"/>
    </ligand>
</feature>
<evidence type="ECO:0000313" key="10">
    <source>
        <dbReference type="EMBL" id="PVU99785.1"/>
    </source>
</evidence>
<dbReference type="SMART" id="SM00220">
    <property type="entry name" value="S_TKc"/>
    <property type="match status" value="1"/>
</dbReference>
<dbReference type="GO" id="GO:0004709">
    <property type="term" value="F:MAP kinase kinase kinase activity"/>
    <property type="evidence" value="ECO:0007669"/>
    <property type="project" value="UniProtKB-ARBA"/>
</dbReference>
<keyword evidence="2" id="KW-0723">Serine/threonine-protein kinase</keyword>
<dbReference type="OrthoDB" id="266718at2759"/>
<comment type="similarity">
    <text evidence="1">Belongs to the protein kinase superfamily. STE Ser/Thr protein kinase family. MAP kinase kinase kinase subfamily.</text>
</comment>
<dbReference type="PANTHER" id="PTHR11584:SF369">
    <property type="entry name" value="MITOGEN-ACTIVATED PROTEIN KINASE KINASE KINASE 19-RELATED"/>
    <property type="match status" value="1"/>
</dbReference>
<feature type="region of interest" description="Disordered" evidence="8">
    <location>
        <begin position="74"/>
        <end position="111"/>
    </location>
</feature>
<evidence type="ECO:0000256" key="8">
    <source>
        <dbReference type="SAM" id="MobiDB-lite"/>
    </source>
</evidence>
<keyword evidence="4 7" id="KW-0547">Nucleotide-binding</keyword>
<evidence type="ECO:0000256" key="6">
    <source>
        <dbReference type="ARBA" id="ARBA00022840"/>
    </source>
</evidence>
<keyword evidence="6 7" id="KW-0067">ATP-binding</keyword>
<keyword evidence="11" id="KW-1185">Reference proteome</keyword>
<dbReference type="PROSITE" id="PS50011">
    <property type="entry name" value="PROTEIN_KINASE_DOM"/>
    <property type="match status" value="1"/>
</dbReference>
<feature type="region of interest" description="Disordered" evidence="8">
    <location>
        <begin position="1"/>
        <end position="45"/>
    </location>
</feature>
<evidence type="ECO:0000259" key="9">
    <source>
        <dbReference type="PROSITE" id="PS50011"/>
    </source>
</evidence>
<dbReference type="EMBL" id="MBFS01002221">
    <property type="protein sequence ID" value="PVU99785.1"/>
    <property type="molecule type" value="Genomic_DNA"/>
</dbReference>
<dbReference type="CDD" id="cd06606">
    <property type="entry name" value="STKc_MAPKKK"/>
    <property type="match status" value="1"/>
</dbReference>
<dbReference type="PROSITE" id="PS00107">
    <property type="entry name" value="PROTEIN_KINASE_ATP"/>
    <property type="match status" value="1"/>
</dbReference>
<dbReference type="FunFam" id="3.30.200.20:FF:000387">
    <property type="entry name" value="Serine/threonine-protein kinase STE11"/>
    <property type="match status" value="1"/>
</dbReference>
<sequence>MENYSPRAPSDSSKNQNPPSKKLNLTAFQKSKPLPPKPSSINSGKQKIKYLLAKIKEIHQDNNDKILQKLYDENSKANSKVSKKKALKAENSNKSIESTDSPSIKETEEEERYGYQQAELHYDDVISHLYFNNSKQNIAQTHEDSNAFPKFNENSSNFNNPTPISNNFREFKPDLDPKSAKLTPFGYKDPIKHALSDSSLKFRVKPQNSEPSLSKEISSKNSSAFNLKKIGSHFKFSATQYDPTLMPNLNFNSGRFVPVLKTKEVETMQGLSHLEIVEKSIGNAFPVASGMLAHKRAENNKLLRKNWNNENKIQTQKTSRKDTFISLSKLEVFDATPVGIDSFQNDIEHISSEPLDQKEIERQQEKSNFDSFDDAGFLYNNQNTPTCTISPKLPAYKIKNKLSLKIPTSSAIDSSDSKAIVKDQLENKLSGLYIDQPDSGMPSDISSKSLKQESNDKKVRKHPDSINSYSDKPVISTDFSKLTRSKARHFYTPSPKNELFRNDKKFNFPKSSNKIVEQVIYNKVQSSSEGKININNPSVENIKKLTISSDIPLFKPQAHSATIFNQSVNIVDPQSAPIDADPHFNSFSNSVIDKNPYVEIKNQEYSNVNPESFPINQVPLNMPRYEAQKSSPHPYFVTEKEILVKIWPSYTNFTKINVSGLSTGEEILKKSICTIFGGNLPPVYNIKCFLVNENNTLSAPLSSDEILNYSNFPQSGFPVRFLLEICGPNYPDSTALNNTSSKTKYSASHQYSNTNSPYMYSNSQSSSPKINPPLTNVFANNSKSSNQYITSTKTNISTEGDRKPFLEQGGELESYPRNILNSETTLRSSNRIKETSSSFLINTQSPSMVHSASGSLSTVKNHEQKLSETQDDSNFNLFNNVSRVSMNFINNSDSSDSSMKLGYISDSLLSDYLESKLTKDDENYMSDHNSNSSVIYHSKTALLNRRKALDVIENPSGHPYFLNRLKAKSGSKKSFRQSRMDLANSSNKAPLKNINDRPNADLITAELDLFFPGHDFDQPVLEAIRVPIEISSSSSLDELVKNDLSNIEIITTDFRNDHVGLPANEFIKTAFRQSISFALQRYDLHKDSSPPDNNQHGFYNAHDQNEKVTRENYKNNNFMLQGPDIEDTMSSENSISQGDFSLSTKPDTEYIDTDEPQLENYFQSKNLFVAASEAIHESNQSDLASSRAAARTRGSRLSQVGMSIFRSRSLREVIRETRLRRQLSDSSSKGPVQGAEQEYKEIQNESTSSYYSSYGMAQGNASTTRFSFEPGDSYPIKSSLSNTKTEDSNNYVNKNVEVNKDKASEYLVGKLEPDYNKLLSQRKRNSTKLWGLVSQELLPTKKLGFNLNTSDAKSNPTPDYRTLIQDISLFDNDKKNFNGKGFHPQEFDHDLNYQNEKFHVNLGTMDNNQKPSAQYGDMQMPLITHEYIFKRAISLMRKPVKQKKDEMDLVDKAFIVNKTSKIKTLSSPQKHGFGGHSKDYSWWFKNDESLVIEGAESKEAVDLFENLGLPETPAQIQWIKGRLIGKGSFGHVFLALNVSTGEVMAVKQIKIPINRQSDINTHGKRKKFIKQLHSEISMLKDLDHINIVQYLGFEIRDRLINIFLEYVSGGTISSLISQHGPLAEPVICSFLNQILQCLDYLHKNNIIHRDIKSANILVEENGVCKLSDFGISIKENYDQKHESRSKISVQGSIFWMAPEIFKKSEYTPKVDIWSLGCVFIETWTGRRPWYGYDPVQVMFKLGKESIPPLSDDLPPDGLEFAKKCLVVDPEGRSTANELLKLKFVQPSPTYSYSDYYEPTFRAMAG</sequence>
<dbReference type="Gene3D" id="1.10.510.10">
    <property type="entry name" value="Transferase(Phosphotransferase) domain 1"/>
    <property type="match status" value="1"/>
</dbReference>
<organism evidence="10 11">
    <name type="scientific">Smittium megazygosporum</name>
    <dbReference type="NCBI Taxonomy" id="133381"/>
    <lineage>
        <taxon>Eukaryota</taxon>
        <taxon>Fungi</taxon>
        <taxon>Fungi incertae sedis</taxon>
        <taxon>Zoopagomycota</taxon>
        <taxon>Kickxellomycotina</taxon>
        <taxon>Harpellomycetes</taxon>
        <taxon>Harpellales</taxon>
        <taxon>Legeriomycetaceae</taxon>
        <taxon>Smittium</taxon>
    </lineage>
</organism>
<evidence type="ECO:0000313" key="11">
    <source>
        <dbReference type="Proteomes" id="UP000245609"/>
    </source>
</evidence>
<dbReference type="InterPro" id="IPR008271">
    <property type="entry name" value="Ser/Thr_kinase_AS"/>
</dbReference>
<evidence type="ECO:0000256" key="1">
    <source>
        <dbReference type="ARBA" id="ARBA00006529"/>
    </source>
</evidence>
<dbReference type="InterPro" id="IPR000719">
    <property type="entry name" value="Prot_kinase_dom"/>
</dbReference>
<protein>
    <recommendedName>
        <fullName evidence="9">Protein kinase domain-containing protein</fullName>
    </recommendedName>
</protein>
<dbReference type="InterPro" id="IPR017441">
    <property type="entry name" value="Protein_kinase_ATP_BS"/>
</dbReference>
<dbReference type="PANTHER" id="PTHR11584">
    <property type="entry name" value="SERINE/THREONINE PROTEIN KINASE"/>
    <property type="match status" value="1"/>
</dbReference>
<name>A0A2T9Z5A0_9FUNG</name>
<keyword evidence="5" id="KW-0418">Kinase</keyword>
<feature type="domain" description="Protein kinase" evidence="9">
    <location>
        <begin position="1518"/>
        <end position="1784"/>
    </location>
</feature>
<dbReference type="STRING" id="133381.A0A2T9Z5A0"/>
<keyword evidence="3" id="KW-0808">Transferase</keyword>
<dbReference type="Proteomes" id="UP000245609">
    <property type="component" value="Unassembled WGS sequence"/>
</dbReference>
<evidence type="ECO:0000256" key="3">
    <source>
        <dbReference type="ARBA" id="ARBA00022679"/>
    </source>
</evidence>
<feature type="region of interest" description="Disordered" evidence="8">
    <location>
        <begin position="1220"/>
        <end position="1241"/>
    </location>
</feature>
<proteinExistence type="inferred from homology"/>
<evidence type="ECO:0000256" key="4">
    <source>
        <dbReference type="ARBA" id="ARBA00022741"/>
    </source>
</evidence>
<accession>A0A2T9Z5A0</accession>
<dbReference type="Pfam" id="PF00069">
    <property type="entry name" value="Pkinase"/>
    <property type="match status" value="1"/>
</dbReference>
<feature type="compositionally biased region" description="Polar residues" evidence="8">
    <location>
        <begin position="10"/>
        <end position="19"/>
    </location>
</feature>
<reference evidence="10 11" key="1">
    <citation type="journal article" date="2018" name="MBio">
        <title>Comparative Genomics Reveals the Core Gene Toolbox for the Fungus-Insect Symbiosis.</title>
        <authorList>
            <person name="Wang Y."/>
            <person name="Stata M."/>
            <person name="Wang W."/>
            <person name="Stajich J.E."/>
            <person name="White M.M."/>
            <person name="Moncalvo J.M."/>
        </authorList>
    </citation>
    <scope>NUCLEOTIDE SEQUENCE [LARGE SCALE GENOMIC DNA]</scope>
    <source>
        <strain evidence="10 11">SC-DP-2</strain>
    </source>
</reference>
<dbReference type="Gene3D" id="3.30.200.20">
    <property type="entry name" value="Phosphorylase Kinase, domain 1"/>
    <property type="match status" value="1"/>
</dbReference>
<feature type="region of interest" description="Disordered" evidence="8">
    <location>
        <begin position="155"/>
        <end position="175"/>
    </location>
</feature>
<feature type="compositionally biased region" description="Polar residues" evidence="8">
    <location>
        <begin position="155"/>
        <end position="168"/>
    </location>
</feature>
<comment type="caution">
    <text evidence="10">The sequence shown here is derived from an EMBL/GenBank/DDBJ whole genome shotgun (WGS) entry which is preliminary data.</text>
</comment>
<dbReference type="SUPFAM" id="SSF56112">
    <property type="entry name" value="Protein kinase-like (PK-like)"/>
    <property type="match status" value="1"/>
</dbReference>
<feature type="region of interest" description="Disordered" evidence="8">
    <location>
        <begin position="432"/>
        <end position="467"/>
    </location>
</feature>
<dbReference type="GO" id="GO:0005524">
    <property type="term" value="F:ATP binding"/>
    <property type="evidence" value="ECO:0007669"/>
    <property type="project" value="UniProtKB-UniRule"/>
</dbReference>
<dbReference type="PROSITE" id="PS00108">
    <property type="entry name" value="PROTEIN_KINASE_ST"/>
    <property type="match status" value="1"/>
</dbReference>
<evidence type="ECO:0000256" key="7">
    <source>
        <dbReference type="PROSITE-ProRule" id="PRU10141"/>
    </source>
</evidence>
<dbReference type="InterPro" id="IPR011009">
    <property type="entry name" value="Kinase-like_dom_sf"/>
</dbReference>
<evidence type="ECO:0000256" key="2">
    <source>
        <dbReference type="ARBA" id="ARBA00022527"/>
    </source>
</evidence>